<accession>A0ABS2RIS8</accession>
<reference evidence="2 3" key="1">
    <citation type="submission" date="2021-01" db="EMBL/GenBank/DDBJ databases">
        <title>Sequencing the genomes of 1000 actinobacteria strains.</title>
        <authorList>
            <person name="Klenk H.-P."/>
        </authorList>
    </citation>
    <scope>NUCLEOTIDE SEQUENCE [LARGE SCALE GENOMIC DNA]</scope>
    <source>
        <strain evidence="2 3">DSM 18662</strain>
    </source>
</reference>
<feature type="transmembrane region" description="Helical" evidence="1">
    <location>
        <begin position="15"/>
        <end position="36"/>
    </location>
</feature>
<keyword evidence="3" id="KW-1185">Reference proteome</keyword>
<gene>
    <name evidence="2" type="ORF">JOE57_001835</name>
</gene>
<keyword evidence="1" id="KW-0812">Transmembrane</keyword>
<dbReference type="RefSeq" id="WP_275588334.1">
    <property type="nucleotide sequence ID" value="NZ_BAAAQP010000002.1"/>
</dbReference>
<proteinExistence type="predicted"/>
<evidence type="ECO:0000256" key="1">
    <source>
        <dbReference type="SAM" id="Phobius"/>
    </source>
</evidence>
<evidence type="ECO:0000313" key="3">
    <source>
        <dbReference type="Proteomes" id="UP000704762"/>
    </source>
</evidence>
<comment type="caution">
    <text evidence="2">The sequence shown here is derived from an EMBL/GenBank/DDBJ whole genome shotgun (WGS) entry which is preliminary data.</text>
</comment>
<organism evidence="2 3">
    <name type="scientific">Microlunatus panaciterrae</name>
    <dbReference type="NCBI Taxonomy" id="400768"/>
    <lineage>
        <taxon>Bacteria</taxon>
        <taxon>Bacillati</taxon>
        <taxon>Actinomycetota</taxon>
        <taxon>Actinomycetes</taxon>
        <taxon>Propionibacteriales</taxon>
        <taxon>Propionibacteriaceae</taxon>
        <taxon>Microlunatus</taxon>
    </lineage>
</organism>
<evidence type="ECO:0000313" key="2">
    <source>
        <dbReference type="EMBL" id="MBM7798914.1"/>
    </source>
</evidence>
<sequence>MTGEHEPNVQRAVRWSLWLALGVFFGILVGFALGLAKPRVRAD</sequence>
<keyword evidence="1" id="KW-1133">Transmembrane helix</keyword>
<keyword evidence="1" id="KW-0472">Membrane</keyword>
<dbReference type="Proteomes" id="UP000704762">
    <property type="component" value="Unassembled WGS sequence"/>
</dbReference>
<name>A0ABS2RIS8_9ACTN</name>
<protein>
    <submittedName>
        <fullName evidence="2">Uncharacterized protein involved in exopolysaccharide biosynthesis</fullName>
    </submittedName>
</protein>
<dbReference type="EMBL" id="JAFBCF010000001">
    <property type="protein sequence ID" value="MBM7798914.1"/>
    <property type="molecule type" value="Genomic_DNA"/>
</dbReference>